<evidence type="ECO:0000256" key="1">
    <source>
        <dbReference type="ARBA" id="ARBA00022450"/>
    </source>
</evidence>
<feature type="domain" description="Ketosynthase family 3 (KS3)" evidence="7">
    <location>
        <begin position="366"/>
        <end position="796"/>
    </location>
</feature>
<dbReference type="Pfam" id="PF02801">
    <property type="entry name" value="Ketoacyl-synt_C"/>
    <property type="match status" value="1"/>
</dbReference>
<dbReference type="SUPFAM" id="SSF53901">
    <property type="entry name" value="Thiolase-like"/>
    <property type="match status" value="1"/>
</dbReference>
<sequence length="2110" mass="228922">MADSQKTILFFGDQTDPWVDGIDYIMKQAGLAPWLQGFMSDLFKKVKSELNDFESAITESLGDFISIYELAEKYRHSVDETGVANAILIYTMRAAMLLQCIKREPNLLAKSDDGPEWLGISGGLMSLSPLAAAKDFDTLYAGCLEAAGLLCRVCRFCYIRSRATEDCSGTWGWAVLGISNEDLRSALEQFQTNLGIPSAKKAQVGVTGDRWASIIGSPSILEQFLNECPAVSGLPRNKLNIRSLQHAIPMTSADLDYVVGESDLVKSQLNSQHRVWGTDDPSATYETFGDLLRTAVSQSVSQPLDIVEVVAEMNKHLGSCQQVDIKVIGTSSHTSYLATALKQQGRTISVQHEIGANQTNQQDRPSDRIAIVGMAGKGPGSDDLDAFWNVLMTGQDLHQDVPPDRFDLDEFFVAEHSHDGVKCTTAARFGCFMNKPGAFDARFFRISPREAMFMDPGHRQFLMSSYEALETAGYSDGKTRDIDPNRIGVFYGQSNDDWNAMAHHLKGCDAYTLQGAQRAFGAGRLAFQMNWEGPTYSLDSACASTSSSIHLACMSLLSGDIDMAVSGAANVVGYPHSWTSLSKSGILSNTGNCKPFREDADGYCRADFVGSVVLKRLDDAIAHNDNILAVIGGSGRNHSGNSPSITTSDAGAQERLYRQVLRRSGVLPDEISYVEMHGTGTQIGDPAEIGAVSNVFKRRRGDPLIVGSIKANIGHSEAAAGISSLLKCVLMFQNDTIPPQAGMPQKLNPKFPSLEASKISILSEAKGFKPVENSTRRVMMNNFDAAGGNACLLIEDYRPTRSVDEGVQVPWSNHVIVTSAKTQASLRSNQRRLLRYLQANPTVRIQDVAYTTTARRTHHSLRSTYTASSTLELIAKLRSDIDAQSDVTKIKPSFPKQVVFVFTGQGSHYGGMGSELYKTSHIFREVVDHCVKICADYGFPSFLDLITERATDVSTKLSAQTQLAVLTLEIALAALWRSEAGIVPSVVMGHSLGEYAALHVSGVLSLTDVLYLVGKRAELLSELCETGACAMAPLVLAVAASSEVTQGYIDAREDGFCSISCSNSPRTTVVGGLQDDVEQLAADMAKFRPKLLPVPYAFHSFQMDPILDQFVTIARGVMYSPPKIPVASTLLAKIVDTSGTFDATYMGQQTRQRVQFTDTIAAVKEHLGDVVWVEHGPSQVCGSFVQATLGSAVSSGSIMSTLDKSADNWTSITKCLAKLYDQGLEIDWLRLYRPYSSSVQLLTLPTYAWDLQDFWITYTEKGDGGRGSLAADSQVSPKQLSTCAQSIVAERSMSNESEATFRALIADPGMDALIEGHRIRDMAICPGSVFCDAASTVAKHVFEGMGITRDMKQPALTICNLSLQRPLRKKANGSTVELVTTANVKKLSKDLATVTFHSSEQTLGSCTVSICEADSIKAGWEKVSFFIQARMDDVIKSAKEGRGHRIQPDIFYALFSNTVRYSPSFRCVKGAYVSDDFQEAAAEIVLGSDPIGTCFTSSPYHGESLVHLAGFVLNANPSRPRAADTTFMMDNLESVELPDSGALVPGKSYLTLARVSRRTEDSATCDVWVFDSDSSEMVMQCSGLRFHEVSNTVLDRLLGKTRVSVAAPGDYQLPTSTNVAAVKAPQPSAKKHAYSRSDASEMTKVEEGLSSQNEVFASILESISRETGTDSAQLTDDTATADVGVDSIMAIEITAAVKKQTGIDLPVSTLIDYPTIGDLRKAFSDAVGPTETSHSSSSSPASTSPPSVSEEEMSDESLSTSCPTPEIPSHWVLLDQKEVEKPVVTSISIPESESLLPIKSDSPSVTRKQQTISQPPKARVILLHGRPKPDQTPLYMIADGTGTIASYIHLPPFNTKTAIYGVDSPFIRCPEQMNAEVGIEGAAKLIVDAVIESRPQGPLYIGGFSGGGMLGYEVCRQLGDLGRQVDGLLIIDICSPRTKTETSLVKVQPEIGWQMFQKMAAQDAFWNSTAESAPMQHLLGIFKAVATYHPEPMNSHQRPKKTSIVWAEKGMGGRCDGKPELKREMVGMGFPAEAYTGFMEDPALGALAWGFPDKRGSEGALGPNGWDKYVGEVGQCLSVDADHLEMPMPGHVHLMREKIEEALAYFQESN</sequence>
<evidence type="ECO:0000256" key="3">
    <source>
        <dbReference type="ARBA" id="ARBA00022679"/>
    </source>
</evidence>
<dbReference type="GO" id="GO:0004315">
    <property type="term" value="F:3-oxoacyl-[acyl-carrier-protein] synthase activity"/>
    <property type="evidence" value="ECO:0007669"/>
    <property type="project" value="InterPro"/>
</dbReference>
<dbReference type="InterPro" id="IPR016039">
    <property type="entry name" value="Thiolase-like"/>
</dbReference>
<dbReference type="PROSITE" id="PS00012">
    <property type="entry name" value="PHOSPHOPANTETHEINE"/>
    <property type="match status" value="1"/>
</dbReference>
<dbReference type="InterPro" id="IPR029058">
    <property type="entry name" value="AB_hydrolase_fold"/>
</dbReference>
<dbReference type="Gene3D" id="3.30.70.3290">
    <property type="match status" value="1"/>
</dbReference>
<dbReference type="InterPro" id="IPR020806">
    <property type="entry name" value="PKS_PP-bd"/>
</dbReference>
<dbReference type="GO" id="GO:0031177">
    <property type="term" value="F:phosphopantetheine binding"/>
    <property type="evidence" value="ECO:0007669"/>
    <property type="project" value="InterPro"/>
</dbReference>
<dbReference type="Gene3D" id="3.40.366.10">
    <property type="entry name" value="Malonyl-Coenzyme A Acyl Carrier Protein, domain 2"/>
    <property type="match status" value="1"/>
</dbReference>
<keyword evidence="3" id="KW-0808">Transferase</keyword>
<dbReference type="GO" id="GO:0004312">
    <property type="term" value="F:fatty acid synthase activity"/>
    <property type="evidence" value="ECO:0007669"/>
    <property type="project" value="TreeGrafter"/>
</dbReference>
<evidence type="ECO:0000313" key="10">
    <source>
        <dbReference type="Proteomes" id="UP000070328"/>
    </source>
</evidence>
<dbReference type="InterPro" id="IPR049900">
    <property type="entry name" value="PKS_mFAS_DH"/>
</dbReference>
<dbReference type="SUPFAM" id="SSF52151">
    <property type="entry name" value="FabD/lysophospholipase-like"/>
    <property type="match status" value="1"/>
</dbReference>
<dbReference type="PROSITE" id="PS52019">
    <property type="entry name" value="PKS_MFAS_DH"/>
    <property type="match status" value="1"/>
</dbReference>
<evidence type="ECO:0000256" key="2">
    <source>
        <dbReference type="ARBA" id="ARBA00022553"/>
    </source>
</evidence>
<dbReference type="SMART" id="SM00823">
    <property type="entry name" value="PKS_PP"/>
    <property type="match status" value="1"/>
</dbReference>
<dbReference type="Pfam" id="PF00975">
    <property type="entry name" value="Thioesterase"/>
    <property type="match status" value="1"/>
</dbReference>
<dbReference type="EMBL" id="JFBX01000510">
    <property type="protein sequence ID" value="KXH36974.1"/>
    <property type="molecule type" value="Genomic_DNA"/>
</dbReference>
<keyword evidence="2" id="KW-0597">Phosphoprotein</keyword>
<dbReference type="CDD" id="cd00833">
    <property type="entry name" value="PKS"/>
    <property type="match status" value="1"/>
</dbReference>
<dbReference type="InterPro" id="IPR001031">
    <property type="entry name" value="Thioesterase"/>
</dbReference>
<evidence type="ECO:0000259" key="7">
    <source>
        <dbReference type="PROSITE" id="PS52004"/>
    </source>
</evidence>
<protein>
    <submittedName>
        <fullName evidence="9">Beta-ketoacyl synthase domain-containing protein</fullName>
    </submittedName>
</protein>
<organism evidence="9 10">
    <name type="scientific">Colletotrichum simmondsii</name>
    <dbReference type="NCBI Taxonomy" id="703756"/>
    <lineage>
        <taxon>Eukaryota</taxon>
        <taxon>Fungi</taxon>
        <taxon>Dikarya</taxon>
        <taxon>Ascomycota</taxon>
        <taxon>Pezizomycotina</taxon>
        <taxon>Sordariomycetes</taxon>
        <taxon>Hypocreomycetidae</taxon>
        <taxon>Glomerellales</taxon>
        <taxon>Glomerellaceae</taxon>
        <taxon>Colletotrichum</taxon>
        <taxon>Colletotrichum acutatum species complex</taxon>
    </lineage>
</organism>
<dbReference type="Pfam" id="PF14765">
    <property type="entry name" value="PS-DH"/>
    <property type="match status" value="1"/>
</dbReference>
<dbReference type="InterPro" id="IPR020841">
    <property type="entry name" value="PKS_Beta-ketoAc_synthase_dom"/>
</dbReference>
<dbReference type="InterPro" id="IPR016035">
    <property type="entry name" value="Acyl_Trfase/lysoPLipase"/>
</dbReference>
<dbReference type="InterPro" id="IPR030918">
    <property type="entry name" value="PT_fungal_PKS"/>
</dbReference>
<dbReference type="Gene3D" id="1.10.1200.10">
    <property type="entry name" value="ACP-like"/>
    <property type="match status" value="1"/>
</dbReference>
<dbReference type="PROSITE" id="PS52004">
    <property type="entry name" value="KS3_2"/>
    <property type="match status" value="1"/>
</dbReference>
<dbReference type="InterPro" id="IPR014031">
    <property type="entry name" value="Ketoacyl_synth_C"/>
</dbReference>
<dbReference type="Gene3D" id="3.10.129.110">
    <property type="entry name" value="Polyketide synthase dehydratase"/>
    <property type="match status" value="1"/>
</dbReference>
<evidence type="ECO:0000313" key="9">
    <source>
        <dbReference type="EMBL" id="KXH36974.1"/>
    </source>
</evidence>
<dbReference type="PROSITE" id="PS50075">
    <property type="entry name" value="CARRIER"/>
    <property type="match status" value="1"/>
</dbReference>
<dbReference type="PANTHER" id="PTHR43775">
    <property type="entry name" value="FATTY ACID SYNTHASE"/>
    <property type="match status" value="1"/>
</dbReference>
<dbReference type="Proteomes" id="UP000070328">
    <property type="component" value="Unassembled WGS sequence"/>
</dbReference>
<dbReference type="SMART" id="SM00827">
    <property type="entry name" value="PKS_AT"/>
    <property type="match status" value="1"/>
</dbReference>
<keyword evidence="10" id="KW-1185">Reference proteome</keyword>
<name>A0A135SM24_9PEZI</name>
<dbReference type="SUPFAM" id="SSF53474">
    <property type="entry name" value="alpha/beta-Hydrolases"/>
    <property type="match status" value="1"/>
</dbReference>
<dbReference type="Pfam" id="PF22621">
    <property type="entry name" value="CurL-like_PKS_C"/>
    <property type="match status" value="1"/>
</dbReference>
<dbReference type="Pfam" id="PF00550">
    <property type="entry name" value="PP-binding"/>
    <property type="match status" value="1"/>
</dbReference>
<dbReference type="InterPro" id="IPR018201">
    <property type="entry name" value="Ketoacyl_synth_AS"/>
</dbReference>
<feature type="domain" description="Carrier" evidence="6">
    <location>
        <begin position="1650"/>
        <end position="1727"/>
    </location>
</feature>
<dbReference type="InterPro" id="IPR042104">
    <property type="entry name" value="PKS_dehydratase_sf"/>
</dbReference>
<feature type="region of interest" description="C-terminal hotdog fold" evidence="4">
    <location>
        <begin position="1443"/>
        <end position="1595"/>
    </location>
</feature>
<dbReference type="InterPro" id="IPR032088">
    <property type="entry name" value="SAT"/>
</dbReference>
<dbReference type="InterPro" id="IPR009081">
    <property type="entry name" value="PP-bd_ACP"/>
</dbReference>
<dbReference type="InterPro" id="IPR050091">
    <property type="entry name" value="PKS_NRPS_Biosynth_Enz"/>
</dbReference>
<feature type="domain" description="PKS/mFAS DH" evidence="8">
    <location>
        <begin position="1285"/>
        <end position="1595"/>
    </location>
</feature>
<dbReference type="GO" id="GO:0006633">
    <property type="term" value="P:fatty acid biosynthetic process"/>
    <property type="evidence" value="ECO:0007669"/>
    <property type="project" value="InterPro"/>
</dbReference>
<dbReference type="SMART" id="SM00825">
    <property type="entry name" value="PKS_KS"/>
    <property type="match status" value="1"/>
</dbReference>
<reference evidence="9 10" key="1">
    <citation type="submission" date="2014-02" db="EMBL/GenBank/DDBJ databases">
        <title>The genome sequence of Colletotrichum simmondsii CBS122122.</title>
        <authorList>
            <person name="Baroncelli R."/>
            <person name="Thon M.R."/>
        </authorList>
    </citation>
    <scope>NUCLEOTIDE SEQUENCE [LARGE SCALE GENOMIC DNA]</scope>
    <source>
        <strain evidence="9 10">CBS122122</strain>
    </source>
</reference>
<dbReference type="Gene3D" id="3.40.50.1820">
    <property type="entry name" value="alpha/beta hydrolase"/>
    <property type="match status" value="1"/>
</dbReference>
<dbReference type="NCBIfam" id="TIGR04532">
    <property type="entry name" value="PT_fungal_PKS"/>
    <property type="match status" value="1"/>
</dbReference>
<evidence type="ECO:0000259" key="8">
    <source>
        <dbReference type="PROSITE" id="PS52019"/>
    </source>
</evidence>
<evidence type="ECO:0000259" key="6">
    <source>
        <dbReference type="PROSITE" id="PS50075"/>
    </source>
</evidence>
<accession>A0A135SM24</accession>
<comment type="caution">
    <text evidence="9">The sequence shown here is derived from an EMBL/GenBank/DDBJ whole genome shotgun (WGS) entry which is preliminary data.</text>
</comment>
<dbReference type="PROSITE" id="PS00606">
    <property type="entry name" value="KS3_1"/>
    <property type="match status" value="1"/>
</dbReference>
<gene>
    <name evidence="9" type="ORF">CSIM01_00038</name>
</gene>
<dbReference type="PANTHER" id="PTHR43775:SF37">
    <property type="entry name" value="SI:DKEY-61P9.11"/>
    <property type="match status" value="1"/>
</dbReference>
<dbReference type="InterPro" id="IPR049551">
    <property type="entry name" value="PKS_DH_C"/>
</dbReference>
<dbReference type="InterPro" id="IPR014043">
    <property type="entry name" value="Acyl_transferase_dom"/>
</dbReference>
<dbReference type="InterPro" id="IPR036736">
    <property type="entry name" value="ACP-like_sf"/>
</dbReference>
<dbReference type="SMART" id="SM01294">
    <property type="entry name" value="PKS_PP_betabranch"/>
    <property type="match status" value="1"/>
</dbReference>
<dbReference type="Pfam" id="PF00109">
    <property type="entry name" value="ketoacyl-synt"/>
    <property type="match status" value="1"/>
</dbReference>
<dbReference type="Pfam" id="PF16073">
    <property type="entry name" value="SAT"/>
    <property type="match status" value="1"/>
</dbReference>
<evidence type="ECO:0000256" key="4">
    <source>
        <dbReference type="PROSITE-ProRule" id="PRU01363"/>
    </source>
</evidence>
<dbReference type="InterPro" id="IPR014030">
    <property type="entry name" value="Ketoacyl_synth_N"/>
</dbReference>
<dbReference type="Pfam" id="PF00698">
    <property type="entry name" value="Acyl_transf_1"/>
    <property type="match status" value="1"/>
</dbReference>
<evidence type="ECO:0000256" key="5">
    <source>
        <dbReference type="SAM" id="MobiDB-lite"/>
    </source>
</evidence>
<proteinExistence type="predicted"/>
<dbReference type="InterPro" id="IPR001227">
    <property type="entry name" value="Ac_transferase_dom_sf"/>
</dbReference>
<feature type="region of interest" description="N-terminal hotdog fold" evidence="4">
    <location>
        <begin position="1285"/>
        <end position="1422"/>
    </location>
</feature>
<dbReference type="Gene3D" id="3.40.47.10">
    <property type="match status" value="1"/>
</dbReference>
<feature type="compositionally biased region" description="Low complexity" evidence="5">
    <location>
        <begin position="1729"/>
        <end position="1748"/>
    </location>
</feature>
<comment type="caution">
    <text evidence="4">Lacks conserved residue(s) required for the propagation of feature annotation.</text>
</comment>
<keyword evidence="1" id="KW-0596">Phosphopantetheine</keyword>
<dbReference type="OrthoDB" id="329835at2759"/>
<dbReference type="GO" id="GO:0044550">
    <property type="term" value="P:secondary metabolite biosynthetic process"/>
    <property type="evidence" value="ECO:0007669"/>
    <property type="project" value="TreeGrafter"/>
</dbReference>
<feature type="region of interest" description="Disordered" evidence="5">
    <location>
        <begin position="1725"/>
        <end position="1764"/>
    </location>
</feature>
<dbReference type="SUPFAM" id="SSF47336">
    <property type="entry name" value="ACP-like"/>
    <property type="match status" value="1"/>
</dbReference>
<dbReference type="InterPro" id="IPR006162">
    <property type="entry name" value="Ppantetheine_attach_site"/>
</dbReference>